<evidence type="ECO:0000256" key="1">
    <source>
        <dbReference type="SAM" id="MobiDB-lite"/>
    </source>
</evidence>
<evidence type="ECO:0000313" key="5">
    <source>
        <dbReference type="EMBL" id="RJP18149.1"/>
    </source>
</evidence>
<keyword evidence="2" id="KW-0812">Transmembrane</keyword>
<gene>
    <name evidence="5" type="ORF">C4520_14965</name>
</gene>
<feature type="transmembrane region" description="Helical" evidence="2">
    <location>
        <begin position="13"/>
        <end position="34"/>
    </location>
</feature>
<dbReference type="Pfam" id="PF04972">
    <property type="entry name" value="BON"/>
    <property type="match status" value="1"/>
</dbReference>
<name>A0A3A4NF90_ABYX5</name>
<proteinExistence type="predicted"/>
<dbReference type="AlphaFoldDB" id="A0A3A4NF90"/>
<dbReference type="InterPro" id="IPR032789">
    <property type="entry name" value="T2SS-T3SS_pil_N"/>
</dbReference>
<keyword evidence="2" id="KW-0472">Membrane</keyword>
<dbReference type="Pfam" id="PF13629">
    <property type="entry name" value="T2SS-T3SS_pil_N"/>
    <property type="match status" value="1"/>
</dbReference>
<dbReference type="EMBL" id="QZKU01000105">
    <property type="protein sequence ID" value="RJP18149.1"/>
    <property type="molecule type" value="Genomic_DNA"/>
</dbReference>
<evidence type="ECO:0000313" key="6">
    <source>
        <dbReference type="Proteomes" id="UP000265882"/>
    </source>
</evidence>
<organism evidence="5 6">
    <name type="scientific">Abyssobacteria bacterium (strain SURF_5)</name>
    <dbReference type="NCBI Taxonomy" id="2093360"/>
    <lineage>
        <taxon>Bacteria</taxon>
        <taxon>Pseudomonadati</taxon>
        <taxon>Candidatus Hydrogenedentota</taxon>
        <taxon>Candidatus Abyssobacteria</taxon>
    </lineage>
</organism>
<comment type="caution">
    <text evidence="5">The sequence shown here is derived from an EMBL/GenBank/DDBJ whole genome shotgun (WGS) entry which is preliminary data.</text>
</comment>
<feature type="transmembrane region" description="Helical" evidence="2">
    <location>
        <begin position="41"/>
        <end position="61"/>
    </location>
</feature>
<feature type="domain" description="BON" evidence="3">
    <location>
        <begin position="219"/>
        <end position="266"/>
    </location>
</feature>
<dbReference type="InterPro" id="IPR007055">
    <property type="entry name" value="BON_dom"/>
</dbReference>
<feature type="region of interest" description="Disordered" evidence="1">
    <location>
        <begin position="271"/>
        <end position="292"/>
    </location>
</feature>
<accession>A0A3A4NF90</accession>
<sequence length="292" mass="32150">MVSVPLPLTFFRLMRYVCLVNAMVLVVPAIRMILGASRTGARFRAFLCICFVFICCSTALADDPPAASSSSASPEETIITQQHVIELKAGEKKRVRAEANVLEVAVTRPEIVEGFLSGTQHLVLVANSPGIGKIILRLDNEKTVAYTVQVYVSDPEKFAAELREQLKDVQNLNIEVVKEKILVEGRVLYLKDMDAIERAVGNNPSIINLTSLSSRNARILAREIERELRESGIYGVEVEVRKNKVTLVGTLASEVLIKKARQIASSYTPNYDSLLTTGKPKEKEKLQAAPPG</sequence>
<evidence type="ECO:0000256" key="2">
    <source>
        <dbReference type="SAM" id="Phobius"/>
    </source>
</evidence>
<evidence type="ECO:0000259" key="3">
    <source>
        <dbReference type="Pfam" id="PF04972"/>
    </source>
</evidence>
<evidence type="ECO:0000259" key="4">
    <source>
        <dbReference type="Pfam" id="PF13629"/>
    </source>
</evidence>
<dbReference type="Proteomes" id="UP000265882">
    <property type="component" value="Unassembled WGS sequence"/>
</dbReference>
<feature type="domain" description="Pilus formation protein N-terminal" evidence="4">
    <location>
        <begin position="82"/>
        <end position="150"/>
    </location>
</feature>
<protein>
    <submittedName>
        <fullName evidence="5">BON domain-containing protein</fullName>
    </submittedName>
</protein>
<reference evidence="5 6" key="1">
    <citation type="journal article" date="2017" name="ISME J.">
        <title>Energy and carbon metabolisms in a deep terrestrial subsurface fluid microbial community.</title>
        <authorList>
            <person name="Momper L."/>
            <person name="Jungbluth S.P."/>
            <person name="Lee M.D."/>
            <person name="Amend J.P."/>
        </authorList>
    </citation>
    <scope>NUCLEOTIDE SEQUENCE [LARGE SCALE GENOMIC DNA]</scope>
    <source>
        <strain evidence="5">SURF_5</strain>
    </source>
</reference>
<keyword evidence="2" id="KW-1133">Transmembrane helix</keyword>